<evidence type="ECO:0000256" key="1">
    <source>
        <dbReference type="SAM" id="Phobius"/>
    </source>
</evidence>
<gene>
    <name evidence="2" type="ORF">CGZ90_05740</name>
</gene>
<evidence type="ECO:0000313" key="3">
    <source>
        <dbReference type="Proteomes" id="UP000215059"/>
    </source>
</evidence>
<sequence>MVVASACMFFILRGPNADLRLAIVILSSTSFIGIIFALISKRWLSGIIGVLTNGAVLVFVFFLLLAKGIGEN</sequence>
<evidence type="ECO:0000313" key="2">
    <source>
        <dbReference type="EMBL" id="OYD59840.1"/>
    </source>
</evidence>
<dbReference type="AlphaFoldDB" id="A0A235FEM4"/>
<accession>A0A235FEM4</accession>
<organism evidence="2 3">
    <name type="scientific">Fictibacillus aquaticus</name>
    <dbReference type="NCBI Taxonomy" id="2021314"/>
    <lineage>
        <taxon>Bacteria</taxon>
        <taxon>Bacillati</taxon>
        <taxon>Bacillota</taxon>
        <taxon>Bacilli</taxon>
        <taxon>Bacillales</taxon>
        <taxon>Fictibacillaceae</taxon>
        <taxon>Fictibacillus</taxon>
    </lineage>
</organism>
<protein>
    <submittedName>
        <fullName evidence="2">Uncharacterized protein</fullName>
    </submittedName>
</protein>
<dbReference type="Proteomes" id="UP000215059">
    <property type="component" value="Unassembled WGS sequence"/>
</dbReference>
<dbReference type="OrthoDB" id="2428753at2"/>
<keyword evidence="1" id="KW-1133">Transmembrane helix</keyword>
<keyword evidence="1" id="KW-0812">Transmembrane</keyword>
<feature type="transmembrane region" description="Helical" evidence="1">
    <location>
        <begin position="21"/>
        <end position="40"/>
    </location>
</feature>
<feature type="transmembrane region" description="Helical" evidence="1">
    <location>
        <begin position="46"/>
        <end position="66"/>
    </location>
</feature>
<reference evidence="2 3" key="1">
    <citation type="submission" date="2017-07" db="EMBL/GenBank/DDBJ databases">
        <title>Fictibacillus sp. nov. GDSW-R2A3 Genome sequencing and assembly.</title>
        <authorList>
            <person name="Mayilraj S."/>
        </authorList>
    </citation>
    <scope>NUCLEOTIDE SEQUENCE [LARGE SCALE GENOMIC DNA]</scope>
    <source>
        <strain evidence="2 3">GDSW-R2A3</strain>
    </source>
</reference>
<keyword evidence="1" id="KW-0472">Membrane</keyword>
<dbReference type="EMBL" id="NOII01000001">
    <property type="protein sequence ID" value="OYD59840.1"/>
    <property type="molecule type" value="Genomic_DNA"/>
</dbReference>
<comment type="caution">
    <text evidence="2">The sequence shown here is derived from an EMBL/GenBank/DDBJ whole genome shotgun (WGS) entry which is preliminary data.</text>
</comment>
<proteinExistence type="predicted"/>
<keyword evidence="3" id="KW-1185">Reference proteome</keyword>
<name>A0A235FEM4_9BACL</name>